<protein>
    <submittedName>
        <fullName evidence="1">Uncharacterized protein</fullName>
    </submittedName>
</protein>
<proteinExistence type="predicted"/>
<gene>
    <name evidence="1" type="ORF">AMTR_s00023p00177290</name>
</gene>
<sequence length="109" mass="12967">YYILFAITDHKYVFQRPFFSLNHRSNPWELGKSRKYGSKSMVYCCIHGTMIFGQTDDIRGGFSRWTETHLARSTQLPTYRNRKCKTIKFINLNIAQSCFLVHIDHDREI</sequence>
<keyword evidence="2" id="KW-1185">Reference proteome</keyword>
<reference evidence="2" key="1">
    <citation type="journal article" date="2013" name="Science">
        <title>The Amborella genome and the evolution of flowering plants.</title>
        <authorList>
            <consortium name="Amborella Genome Project"/>
        </authorList>
    </citation>
    <scope>NUCLEOTIDE SEQUENCE [LARGE SCALE GENOMIC DNA]</scope>
</reference>
<evidence type="ECO:0000313" key="1">
    <source>
        <dbReference type="EMBL" id="ERM95640.1"/>
    </source>
</evidence>
<dbReference type="EMBL" id="KI397474">
    <property type="protein sequence ID" value="ERM95640.1"/>
    <property type="molecule type" value="Genomic_DNA"/>
</dbReference>
<dbReference type="Gramene" id="ERM95640">
    <property type="protein sequence ID" value="ERM95640"/>
    <property type="gene ID" value="AMTR_s00023p00177290"/>
</dbReference>
<dbReference type="Proteomes" id="UP000017836">
    <property type="component" value="Unassembled WGS sequence"/>
</dbReference>
<feature type="non-terminal residue" evidence="1">
    <location>
        <position position="1"/>
    </location>
</feature>
<organism evidence="1 2">
    <name type="scientific">Amborella trichopoda</name>
    <dbReference type="NCBI Taxonomy" id="13333"/>
    <lineage>
        <taxon>Eukaryota</taxon>
        <taxon>Viridiplantae</taxon>
        <taxon>Streptophyta</taxon>
        <taxon>Embryophyta</taxon>
        <taxon>Tracheophyta</taxon>
        <taxon>Spermatophyta</taxon>
        <taxon>Magnoliopsida</taxon>
        <taxon>Amborellales</taxon>
        <taxon>Amborellaceae</taxon>
        <taxon>Amborella</taxon>
    </lineage>
</organism>
<dbReference type="AlphaFoldDB" id="W1NKC2"/>
<accession>W1NKC2</accession>
<dbReference type="HOGENOM" id="CLU_2190657_0_0_1"/>
<name>W1NKC2_AMBTC</name>
<evidence type="ECO:0000313" key="2">
    <source>
        <dbReference type="Proteomes" id="UP000017836"/>
    </source>
</evidence>